<evidence type="ECO:0000313" key="2">
    <source>
        <dbReference type="Proteomes" id="UP000265768"/>
    </source>
</evidence>
<dbReference type="Gene3D" id="3.40.50.150">
    <property type="entry name" value="Vaccinia Virus protein VP39"/>
    <property type="match status" value="1"/>
</dbReference>
<dbReference type="EMBL" id="QZEY01000001">
    <property type="protein sequence ID" value="RJL35848.1"/>
    <property type="molecule type" value="Genomic_DNA"/>
</dbReference>
<dbReference type="GO" id="GO:0008168">
    <property type="term" value="F:methyltransferase activity"/>
    <property type="evidence" value="ECO:0007669"/>
    <property type="project" value="UniProtKB-KW"/>
</dbReference>
<keyword evidence="1" id="KW-0489">Methyltransferase</keyword>
<dbReference type="InterPro" id="IPR006764">
    <property type="entry name" value="SAM_dep_MeTrfase_SAV2177_type"/>
</dbReference>
<dbReference type="OrthoDB" id="3216820at2"/>
<keyword evidence="2" id="KW-1185">Reference proteome</keyword>
<dbReference type="RefSeq" id="WP_119924821.1">
    <property type="nucleotide sequence ID" value="NZ_QZEY01000001.1"/>
</dbReference>
<dbReference type="AlphaFoldDB" id="A0A3A4BW79"/>
<dbReference type="Pfam" id="PF04672">
    <property type="entry name" value="Methyltransf_19"/>
    <property type="match status" value="1"/>
</dbReference>
<dbReference type="GO" id="GO:0032259">
    <property type="term" value="P:methylation"/>
    <property type="evidence" value="ECO:0007669"/>
    <property type="project" value="UniProtKB-KW"/>
</dbReference>
<gene>
    <name evidence="1" type="ORF">D5H75_03465</name>
</gene>
<sequence length="274" mass="29863">MAAEEFPPVAGIDISKPNVARVYDAFLGGKDNYAADRAVVEESLRWNPDAAKGAQANRAFLRRAVRTLAGSGVGQFLDIGSGLPTAGNVHEVAQAVDPDARVVYVDHDPVVLTHGRALLENSKTTAFVQADVRDPDAILGHEKVREFIDFERPVGLLLFAILHHVPDADRPADIAARLREPLPPGSFLAVSHFFDPGPAMPEISEVCRGAERYFDSTLGSGRWRTREEILEYFGDFELLDPGLTLLNEWRPTGDEPGLPPVLHNTFAAGVARKP</sequence>
<dbReference type="PIRSF" id="PIRSF017393">
    <property type="entry name" value="MTase_SAV2177"/>
    <property type="match status" value="1"/>
</dbReference>
<keyword evidence="1" id="KW-0808">Transferase</keyword>
<dbReference type="Proteomes" id="UP000265768">
    <property type="component" value="Unassembled WGS sequence"/>
</dbReference>
<dbReference type="InterPro" id="IPR029063">
    <property type="entry name" value="SAM-dependent_MTases_sf"/>
</dbReference>
<name>A0A3A4BW79_9ACTN</name>
<organism evidence="1 2">
    <name type="scientific">Bailinhaonella thermotolerans</name>
    <dbReference type="NCBI Taxonomy" id="1070861"/>
    <lineage>
        <taxon>Bacteria</taxon>
        <taxon>Bacillati</taxon>
        <taxon>Actinomycetota</taxon>
        <taxon>Actinomycetes</taxon>
        <taxon>Streptosporangiales</taxon>
        <taxon>Streptosporangiaceae</taxon>
        <taxon>Bailinhaonella</taxon>
    </lineage>
</organism>
<evidence type="ECO:0000313" key="1">
    <source>
        <dbReference type="EMBL" id="RJL35848.1"/>
    </source>
</evidence>
<accession>A0A3A4BW79</accession>
<proteinExistence type="predicted"/>
<protein>
    <submittedName>
        <fullName evidence="1">SAM-dependent methyltransferase</fullName>
    </submittedName>
</protein>
<dbReference type="SUPFAM" id="SSF53335">
    <property type="entry name" value="S-adenosyl-L-methionine-dependent methyltransferases"/>
    <property type="match status" value="1"/>
</dbReference>
<comment type="caution">
    <text evidence="1">The sequence shown here is derived from an EMBL/GenBank/DDBJ whole genome shotgun (WGS) entry which is preliminary data.</text>
</comment>
<reference evidence="1 2" key="1">
    <citation type="submission" date="2018-09" db="EMBL/GenBank/DDBJ databases">
        <title>YIM 75507 draft genome.</title>
        <authorList>
            <person name="Tang S."/>
            <person name="Feng Y."/>
        </authorList>
    </citation>
    <scope>NUCLEOTIDE SEQUENCE [LARGE SCALE GENOMIC DNA]</scope>
    <source>
        <strain evidence="1 2">YIM 75507</strain>
    </source>
</reference>